<evidence type="ECO:0000313" key="3">
    <source>
        <dbReference type="Proteomes" id="UP000234341"/>
    </source>
</evidence>
<comment type="caution">
    <text evidence="2">The sequence shown here is derived from an EMBL/GenBank/DDBJ whole genome shotgun (WGS) entry which is preliminary data.</text>
</comment>
<evidence type="ECO:0000313" key="2">
    <source>
        <dbReference type="EMBL" id="PLP97174.1"/>
    </source>
</evidence>
<reference evidence="2 3" key="1">
    <citation type="submission" date="2017-12" db="EMBL/GenBank/DDBJ databases">
        <title>Genome sequence of the active heterotrophic nitrifier-denitrifier, Cupriavidus pauculus UM1.</title>
        <authorList>
            <person name="Putonti C."/>
            <person name="Castignetti D."/>
        </authorList>
    </citation>
    <scope>NUCLEOTIDE SEQUENCE [LARGE SCALE GENOMIC DNA]</scope>
    <source>
        <strain evidence="2 3">UM1</strain>
    </source>
</reference>
<proteinExistence type="predicted"/>
<dbReference type="Pfam" id="PF05016">
    <property type="entry name" value="ParE_toxin"/>
    <property type="match status" value="1"/>
</dbReference>
<gene>
    <name evidence="2" type="ORF">CYJ10_28030</name>
</gene>
<protein>
    <submittedName>
        <fullName evidence="2">Addiction module toxin RelE</fullName>
    </submittedName>
</protein>
<dbReference type="InterPro" id="IPR007712">
    <property type="entry name" value="RelE/ParE_toxin"/>
</dbReference>
<dbReference type="InterPro" id="IPR035093">
    <property type="entry name" value="RelE/ParE_toxin_dom_sf"/>
</dbReference>
<dbReference type="OrthoDB" id="5570653at2"/>
<dbReference type="AlphaFoldDB" id="A0A2N5C4N3"/>
<name>A0A2N5C4N3_9BURK</name>
<dbReference type="EMBL" id="PJRP01000019">
    <property type="protein sequence ID" value="PLP97174.1"/>
    <property type="molecule type" value="Genomic_DNA"/>
</dbReference>
<dbReference type="Gene3D" id="3.30.2310.20">
    <property type="entry name" value="RelE-like"/>
    <property type="match status" value="1"/>
</dbReference>
<dbReference type="SUPFAM" id="SSF143011">
    <property type="entry name" value="RelE-like"/>
    <property type="match status" value="1"/>
</dbReference>
<keyword evidence="1" id="KW-1277">Toxin-antitoxin system</keyword>
<organism evidence="2 3">
    <name type="scientific">Cupriavidus pauculus</name>
    <dbReference type="NCBI Taxonomy" id="82633"/>
    <lineage>
        <taxon>Bacteria</taxon>
        <taxon>Pseudomonadati</taxon>
        <taxon>Pseudomonadota</taxon>
        <taxon>Betaproteobacteria</taxon>
        <taxon>Burkholderiales</taxon>
        <taxon>Burkholderiaceae</taxon>
        <taxon>Cupriavidus</taxon>
    </lineage>
</organism>
<sequence>MPRNVALNIRAKVGLLAADPYAPNQNGRKLMGRSAFRLRVGDWRVLYRIEAGQLVVVVLTVKSRGSAYQ</sequence>
<evidence type="ECO:0000256" key="1">
    <source>
        <dbReference type="ARBA" id="ARBA00022649"/>
    </source>
</evidence>
<dbReference type="Proteomes" id="UP000234341">
    <property type="component" value="Unassembled WGS sequence"/>
</dbReference>
<accession>A0A2N5C4N3</accession>